<comment type="catalytic activity">
    <reaction evidence="32">
        <text>urate(in) + ATP + H2O = urate(out) + ADP + phosphate + H(+)</text>
        <dbReference type="Rhea" id="RHEA:16461"/>
        <dbReference type="ChEBI" id="CHEBI:15377"/>
        <dbReference type="ChEBI" id="CHEBI:15378"/>
        <dbReference type="ChEBI" id="CHEBI:17775"/>
        <dbReference type="ChEBI" id="CHEBI:30616"/>
        <dbReference type="ChEBI" id="CHEBI:43474"/>
        <dbReference type="ChEBI" id="CHEBI:456216"/>
    </reaction>
    <physiologicalReaction direction="left-to-right" evidence="32">
        <dbReference type="Rhea" id="RHEA:16462"/>
    </physiologicalReaction>
</comment>
<evidence type="ECO:0000256" key="31">
    <source>
        <dbReference type="ARBA" id="ARBA00048455"/>
    </source>
</evidence>
<evidence type="ECO:0000256" key="20">
    <source>
        <dbReference type="ARBA" id="ARBA00031848"/>
    </source>
</evidence>
<evidence type="ECO:0000313" key="39">
    <source>
        <dbReference type="Ensembl" id="ENSNNAP00000009830.1"/>
    </source>
</evidence>
<evidence type="ECO:0000256" key="14">
    <source>
        <dbReference type="ARBA" id="ARBA00023055"/>
    </source>
</evidence>
<keyword evidence="40" id="KW-1185">Reference proteome</keyword>
<dbReference type="GO" id="GO:0005524">
    <property type="term" value="F:ATP binding"/>
    <property type="evidence" value="ECO:0007669"/>
    <property type="project" value="UniProtKB-KW"/>
</dbReference>
<evidence type="ECO:0000256" key="23">
    <source>
        <dbReference type="ARBA" id="ARBA00047279"/>
    </source>
</evidence>
<dbReference type="GO" id="GO:0032217">
    <property type="term" value="F:riboflavin transmembrane transporter activity"/>
    <property type="evidence" value="ECO:0007669"/>
    <property type="project" value="TreeGrafter"/>
</dbReference>
<keyword evidence="15" id="KW-0496">Mitochondrion</keyword>
<dbReference type="InterPro" id="IPR003593">
    <property type="entry name" value="AAA+_ATPase"/>
</dbReference>
<evidence type="ECO:0000256" key="7">
    <source>
        <dbReference type="ARBA" id="ARBA00022475"/>
    </source>
</evidence>
<dbReference type="GO" id="GO:0016324">
    <property type="term" value="C:apical plasma membrane"/>
    <property type="evidence" value="ECO:0007669"/>
    <property type="project" value="UniProtKB-SubCell"/>
</dbReference>
<keyword evidence="6" id="KW-0813">Transport</keyword>
<dbReference type="Pfam" id="PF01061">
    <property type="entry name" value="ABC2_membrane"/>
    <property type="match status" value="1"/>
</dbReference>
<evidence type="ECO:0000256" key="17">
    <source>
        <dbReference type="ARBA" id="ARBA00023157"/>
    </source>
</evidence>
<comment type="catalytic activity">
    <reaction evidence="29">
        <text>riboflavin(in) + ATP + H2O = riboflavin(out) + ADP + phosphate + H(+)</text>
        <dbReference type="Rhea" id="RHEA:61352"/>
        <dbReference type="ChEBI" id="CHEBI:15377"/>
        <dbReference type="ChEBI" id="CHEBI:15378"/>
        <dbReference type="ChEBI" id="CHEBI:30616"/>
        <dbReference type="ChEBI" id="CHEBI:43474"/>
        <dbReference type="ChEBI" id="CHEBI:57986"/>
        <dbReference type="ChEBI" id="CHEBI:456216"/>
    </reaction>
    <physiologicalReaction direction="left-to-right" evidence="29">
        <dbReference type="Rhea" id="RHEA:61353"/>
    </physiologicalReaction>
</comment>
<feature type="transmembrane region" description="Helical" evidence="37">
    <location>
        <begin position="504"/>
        <end position="524"/>
    </location>
</feature>
<reference evidence="39" key="1">
    <citation type="submission" date="2025-08" db="UniProtKB">
        <authorList>
            <consortium name="Ensembl"/>
        </authorList>
    </citation>
    <scope>IDENTIFICATION</scope>
</reference>
<reference evidence="39" key="2">
    <citation type="submission" date="2025-09" db="UniProtKB">
        <authorList>
            <consortium name="Ensembl"/>
        </authorList>
    </citation>
    <scope>IDENTIFICATION</scope>
</reference>
<feature type="transmembrane region" description="Helical" evidence="37">
    <location>
        <begin position="399"/>
        <end position="420"/>
    </location>
</feature>
<proteinExistence type="inferred from homology"/>
<evidence type="ECO:0000256" key="26">
    <source>
        <dbReference type="ARBA" id="ARBA00047542"/>
    </source>
</evidence>
<evidence type="ECO:0000256" key="2">
    <source>
        <dbReference type="ARBA" id="ARBA00004424"/>
    </source>
</evidence>
<keyword evidence="17" id="KW-1015">Disulfide bond</keyword>
<feature type="domain" description="ABC transporter" evidence="38">
    <location>
        <begin position="32"/>
        <end position="271"/>
    </location>
</feature>
<organism evidence="39 40">
    <name type="scientific">Naja naja</name>
    <name type="common">Indian cobra</name>
    <dbReference type="NCBI Taxonomy" id="35670"/>
    <lineage>
        <taxon>Eukaryota</taxon>
        <taxon>Metazoa</taxon>
        <taxon>Chordata</taxon>
        <taxon>Craniata</taxon>
        <taxon>Vertebrata</taxon>
        <taxon>Euteleostomi</taxon>
        <taxon>Lepidosauria</taxon>
        <taxon>Squamata</taxon>
        <taxon>Bifurcata</taxon>
        <taxon>Unidentata</taxon>
        <taxon>Episquamata</taxon>
        <taxon>Toxicofera</taxon>
        <taxon>Serpentes</taxon>
        <taxon>Colubroidea</taxon>
        <taxon>Elapidae</taxon>
        <taxon>Elapinae</taxon>
        <taxon>Naja</taxon>
    </lineage>
</organism>
<evidence type="ECO:0000259" key="38">
    <source>
        <dbReference type="PROSITE" id="PS50893"/>
    </source>
</evidence>
<evidence type="ECO:0000256" key="12">
    <source>
        <dbReference type="ARBA" id="ARBA00022967"/>
    </source>
</evidence>
<dbReference type="SUPFAM" id="SSF52540">
    <property type="entry name" value="P-loop containing nucleoside triphosphate hydrolases"/>
    <property type="match status" value="1"/>
</dbReference>
<keyword evidence="13 37" id="KW-1133">Transmembrane helix</keyword>
<evidence type="ECO:0000256" key="10">
    <source>
        <dbReference type="ARBA" id="ARBA00022741"/>
    </source>
</evidence>
<comment type="catalytic activity">
    <reaction evidence="25">
        <text>estrone 3-sulfate(in) + ATP + H2O = estrone 3-sulfate(out) + ADP + phosphate + H(+)</text>
        <dbReference type="Rhea" id="RHEA:61348"/>
        <dbReference type="ChEBI" id="CHEBI:15377"/>
        <dbReference type="ChEBI" id="CHEBI:15378"/>
        <dbReference type="ChEBI" id="CHEBI:30616"/>
        <dbReference type="ChEBI" id="CHEBI:43474"/>
        <dbReference type="ChEBI" id="CHEBI:60050"/>
        <dbReference type="ChEBI" id="CHEBI:456216"/>
    </reaction>
    <physiologicalReaction direction="left-to-right" evidence="25">
        <dbReference type="Rhea" id="RHEA:61349"/>
    </physiologicalReaction>
</comment>
<evidence type="ECO:0000256" key="18">
    <source>
        <dbReference type="ARBA" id="ARBA00023180"/>
    </source>
</evidence>
<dbReference type="InterPro" id="IPR003439">
    <property type="entry name" value="ABC_transporter-like_ATP-bd"/>
</dbReference>
<dbReference type="EC" id="7.6.2.2" evidence="4"/>
<keyword evidence="12" id="KW-1278">Translocase</keyword>
<evidence type="ECO:0000256" key="5">
    <source>
        <dbReference type="ARBA" id="ARBA00019542"/>
    </source>
</evidence>
<accession>A0A8C6X6P6</accession>
<evidence type="ECO:0000256" key="27">
    <source>
        <dbReference type="ARBA" id="ARBA00047576"/>
    </source>
</evidence>
<evidence type="ECO:0000256" key="32">
    <source>
        <dbReference type="ARBA" id="ARBA00048665"/>
    </source>
</evidence>
<evidence type="ECO:0000256" key="29">
    <source>
        <dbReference type="ARBA" id="ARBA00048280"/>
    </source>
</evidence>
<keyword evidence="8" id="KW-0597">Phosphoprotein</keyword>
<dbReference type="Pfam" id="PF19055">
    <property type="entry name" value="ABC2_membrane_7"/>
    <property type="match status" value="1"/>
</dbReference>
<comment type="catalytic activity">
    <reaction evidence="24">
        <text>sphing-4-enine 1-phosphate(in) + ATP + H2O = sphing-4-enine 1-phosphate(out) + ADP + phosphate + H(+)</text>
        <dbReference type="Rhea" id="RHEA:38951"/>
        <dbReference type="ChEBI" id="CHEBI:15377"/>
        <dbReference type="ChEBI" id="CHEBI:15378"/>
        <dbReference type="ChEBI" id="CHEBI:30616"/>
        <dbReference type="ChEBI" id="CHEBI:43474"/>
        <dbReference type="ChEBI" id="CHEBI:60119"/>
        <dbReference type="ChEBI" id="CHEBI:456216"/>
    </reaction>
    <physiologicalReaction direction="left-to-right" evidence="24">
        <dbReference type="Rhea" id="RHEA:38952"/>
    </physiologicalReaction>
</comment>
<protein>
    <recommendedName>
        <fullName evidence="5">Broad substrate specificity ATP-binding cassette transporter ABCG2</fullName>
        <ecNumber evidence="4">7.6.2.2</ecNumber>
    </recommendedName>
    <alternativeName>
        <fullName evidence="19">ATP-binding cassette sub-family G member 2</fullName>
    </alternativeName>
    <alternativeName>
        <fullName evidence="20">Urate exporter</fullName>
    </alternativeName>
</protein>
<evidence type="ECO:0000256" key="25">
    <source>
        <dbReference type="ARBA" id="ARBA00047516"/>
    </source>
</evidence>
<evidence type="ECO:0000256" key="19">
    <source>
        <dbReference type="ARBA" id="ARBA00031839"/>
    </source>
</evidence>
<comment type="subcellular location">
    <subcellularLocation>
        <location evidence="2">Apical cell membrane</location>
        <topology evidence="2">Multi-pass membrane protein</topology>
    </subcellularLocation>
    <subcellularLocation>
        <location evidence="1">Mitochondrion membrane</location>
        <topology evidence="1">Multi-pass membrane protein</topology>
    </subcellularLocation>
</comment>
<evidence type="ECO:0000256" key="37">
    <source>
        <dbReference type="SAM" id="Phobius"/>
    </source>
</evidence>
<dbReference type="GO" id="GO:0016887">
    <property type="term" value="F:ATP hydrolysis activity"/>
    <property type="evidence" value="ECO:0007669"/>
    <property type="project" value="InterPro"/>
</dbReference>
<feature type="transmembrane region" description="Helical" evidence="37">
    <location>
        <begin position="450"/>
        <end position="470"/>
    </location>
</feature>
<comment type="catalytic activity">
    <reaction evidence="26">
        <text>5,7-dimethyl-2-methylamino-4-(3-pyridylmethyl)-1,3-benzothiazol-6-yl sulfate(in) + ATP + H2O = 5,7-dimethyl-2-methylamino-4-(3-pyridylmethyl)-1,3-benzothiazol-6-yl sulfate(out) + ADP + phosphate + H(+)</text>
        <dbReference type="Rhea" id="RHEA:61376"/>
        <dbReference type="ChEBI" id="CHEBI:15377"/>
        <dbReference type="ChEBI" id="CHEBI:15378"/>
        <dbReference type="ChEBI" id="CHEBI:30616"/>
        <dbReference type="ChEBI" id="CHEBI:43474"/>
        <dbReference type="ChEBI" id="CHEBI:144583"/>
        <dbReference type="ChEBI" id="CHEBI:456216"/>
    </reaction>
    <physiologicalReaction direction="left-to-right" evidence="26">
        <dbReference type="Rhea" id="RHEA:61377"/>
    </physiologicalReaction>
</comment>
<evidence type="ECO:0000256" key="21">
    <source>
        <dbReference type="ARBA" id="ARBA00034018"/>
    </source>
</evidence>
<dbReference type="GO" id="GO:0031966">
    <property type="term" value="C:mitochondrial membrane"/>
    <property type="evidence" value="ECO:0007669"/>
    <property type="project" value="UniProtKB-SubCell"/>
</dbReference>
<comment type="catalytic activity">
    <reaction evidence="31">
        <text>pheophorbide a(in) + ATP + H2O = pheophorbide a(out) + ADP + phosphate + H(+)</text>
        <dbReference type="Rhea" id="RHEA:61360"/>
        <dbReference type="ChEBI" id="CHEBI:15377"/>
        <dbReference type="ChEBI" id="CHEBI:15378"/>
        <dbReference type="ChEBI" id="CHEBI:30616"/>
        <dbReference type="ChEBI" id="CHEBI:43474"/>
        <dbReference type="ChEBI" id="CHEBI:58687"/>
        <dbReference type="ChEBI" id="CHEBI:456216"/>
    </reaction>
    <physiologicalReaction direction="left-to-right" evidence="31">
        <dbReference type="Rhea" id="RHEA:61361"/>
    </physiologicalReaction>
</comment>
<evidence type="ECO:0000256" key="28">
    <source>
        <dbReference type="ARBA" id="ARBA00047877"/>
    </source>
</evidence>
<evidence type="ECO:0000256" key="24">
    <source>
        <dbReference type="ARBA" id="ARBA00047354"/>
    </source>
</evidence>
<dbReference type="PANTHER" id="PTHR48041">
    <property type="entry name" value="ABC TRANSPORTER G FAMILY MEMBER 28"/>
    <property type="match status" value="1"/>
</dbReference>
<dbReference type="FunFam" id="3.40.50.300:FF:000622">
    <property type="entry name" value="ATP-binding cassette sub-family G member 2"/>
    <property type="match status" value="1"/>
</dbReference>
<dbReference type="GO" id="GO:0015562">
    <property type="term" value="F:efflux transmembrane transporter activity"/>
    <property type="evidence" value="ECO:0007669"/>
    <property type="project" value="UniProtKB-ARBA"/>
</dbReference>
<feature type="transmembrane region" description="Helical" evidence="37">
    <location>
        <begin position="477"/>
        <end position="498"/>
    </location>
</feature>
<evidence type="ECO:0000256" key="33">
    <source>
        <dbReference type="ARBA" id="ARBA00049018"/>
    </source>
</evidence>
<dbReference type="InterPro" id="IPR013525">
    <property type="entry name" value="ABC2_TM"/>
</dbReference>
<comment type="catalytic activity">
    <reaction evidence="27">
        <text>17beta-estradiol 17-O-(beta-D-glucuronate)(in) + ATP + H2O = 17beta-estradiol 17-O-(beta-D-glucuronate)(out) + ADP + phosphate + H(+)</text>
        <dbReference type="Rhea" id="RHEA:60128"/>
        <dbReference type="ChEBI" id="CHEBI:15377"/>
        <dbReference type="ChEBI" id="CHEBI:15378"/>
        <dbReference type="ChEBI" id="CHEBI:30616"/>
        <dbReference type="ChEBI" id="CHEBI:43474"/>
        <dbReference type="ChEBI" id="CHEBI:82961"/>
        <dbReference type="ChEBI" id="CHEBI:456216"/>
    </reaction>
    <physiologicalReaction direction="left-to-right" evidence="27">
        <dbReference type="Rhea" id="RHEA:60129"/>
    </physiologicalReaction>
</comment>
<evidence type="ECO:0000256" key="34">
    <source>
        <dbReference type="ARBA" id="ARBA00049205"/>
    </source>
</evidence>
<dbReference type="InterPro" id="IPR050352">
    <property type="entry name" value="ABCG_transporters"/>
</dbReference>
<comment type="similarity">
    <text evidence="3">Belongs to the ABC transporter superfamily. ABCG family. Eye pigment precursor importer (TC 3.A.1.204) subfamily.</text>
</comment>
<dbReference type="Pfam" id="PF00005">
    <property type="entry name" value="ABC_tran"/>
    <property type="match status" value="1"/>
</dbReference>
<dbReference type="Proteomes" id="UP000694559">
    <property type="component" value="Unplaced"/>
</dbReference>
<dbReference type="PANTHER" id="PTHR48041:SF92">
    <property type="entry name" value="BROAD SUBSTRATE SPECIFICITY ATP-BINDING CASSETTE TRANSPORTER ABCG2"/>
    <property type="match status" value="1"/>
</dbReference>
<dbReference type="GO" id="GO:0006869">
    <property type="term" value="P:lipid transport"/>
    <property type="evidence" value="ECO:0007669"/>
    <property type="project" value="UniProtKB-KW"/>
</dbReference>
<comment type="catalytic activity">
    <reaction evidence="33">
        <text>4-methylumbelliferone sulfate(in) + ATP + H2O = 4-methylumbelliferone sulfate(out) + ADP + phosphate + H(+)</text>
        <dbReference type="Rhea" id="RHEA:61368"/>
        <dbReference type="ChEBI" id="CHEBI:15377"/>
        <dbReference type="ChEBI" id="CHEBI:15378"/>
        <dbReference type="ChEBI" id="CHEBI:30616"/>
        <dbReference type="ChEBI" id="CHEBI:43474"/>
        <dbReference type="ChEBI" id="CHEBI:144581"/>
        <dbReference type="ChEBI" id="CHEBI:456216"/>
    </reaction>
    <physiologicalReaction direction="left-to-right" evidence="33">
        <dbReference type="Rhea" id="RHEA:61369"/>
    </physiologicalReaction>
</comment>
<dbReference type="Gene3D" id="3.40.50.300">
    <property type="entry name" value="P-loop containing nucleotide triphosphate hydrolases"/>
    <property type="match status" value="1"/>
</dbReference>
<comment type="catalytic activity">
    <reaction evidence="30">
        <text>methotrexate(in) + ATP + H2O = methotrexate(out) + ADP + phosphate + H(+)</text>
        <dbReference type="Rhea" id="RHEA:61356"/>
        <dbReference type="ChEBI" id="CHEBI:15377"/>
        <dbReference type="ChEBI" id="CHEBI:15378"/>
        <dbReference type="ChEBI" id="CHEBI:30616"/>
        <dbReference type="ChEBI" id="CHEBI:43474"/>
        <dbReference type="ChEBI" id="CHEBI:50681"/>
        <dbReference type="ChEBI" id="CHEBI:456216"/>
    </reaction>
    <physiologicalReaction direction="left-to-right" evidence="30">
        <dbReference type="Rhea" id="RHEA:61357"/>
    </physiologicalReaction>
</comment>
<comment type="catalytic activity">
    <reaction evidence="28">
        <text>4-methylumbelliferone beta-D-glucuronate(in) + ATP + H2O = 4-methylumbelliferone beta-D-glucuronate(out) + ADP + phosphate + H(+)</text>
        <dbReference type="Rhea" id="RHEA:61372"/>
        <dbReference type="ChEBI" id="CHEBI:15377"/>
        <dbReference type="ChEBI" id="CHEBI:15378"/>
        <dbReference type="ChEBI" id="CHEBI:30616"/>
        <dbReference type="ChEBI" id="CHEBI:43474"/>
        <dbReference type="ChEBI" id="CHEBI:144582"/>
        <dbReference type="ChEBI" id="CHEBI:456216"/>
    </reaction>
    <physiologicalReaction direction="left-to-right" evidence="28">
        <dbReference type="Rhea" id="RHEA:61373"/>
    </physiologicalReaction>
</comment>
<evidence type="ECO:0000256" key="8">
    <source>
        <dbReference type="ARBA" id="ARBA00022553"/>
    </source>
</evidence>
<comment type="catalytic activity">
    <reaction evidence="35">
        <text>5,7-dimethyl-2-methylamino-4-(3-pyridylmethyl)-1,3-benzothiazol-6-yl beta-D-glucuronate(in) + ATP + H2O = 5,7-dimethyl-2-methylamino-4-(3-pyridylmethyl)-1,3-benzothiazol-6-yl beta-D-glucuronate(out) + ADP + phosphate + H(+)</text>
        <dbReference type="Rhea" id="RHEA:61384"/>
        <dbReference type="ChEBI" id="CHEBI:15377"/>
        <dbReference type="ChEBI" id="CHEBI:15378"/>
        <dbReference type="ChEBI" id="CHEBI:30616"/>
        <dbReference type="ChEBI" id="CHEBI:43474"/>
        <dbReference type="ChEBI" id="CHEBI:144584"/>
        <dbReference type="ChEBI" id="CHEBI:456216"/>
    </reaction>
    <physiologicalReaction direction="left-to-right" evidence="35">
        <dbReference type="Rhea" id="RHEA:61385"/>
    </physiologicalReaction>
</comment>
<keyword evidence="10" id="KW-0547">Nucleotide-binding</keyword>
<dbReference type="PROSITE" id="PS50893">
    <property type="entry name" value="ABC_TRANSPORTER_2"/>
    <property type="match status" value="1"/>
</dbReference>
<evidence type="ECO:0000256" key="13">
    <source>
        <dbReference type="ARBA" id="ARBA00022989"/>
    </source>
</evidence>
<keyword evidence="18" id="KW-0325">Glycoprotein</keyword>
<dbReference type="GeneTree" id="ENSGT00940000162658"/>
<keyword evidence="9 37" id="KW-0812">Transmembrane</keyword>
<comment type="subunit">
    <text evidence="22">Homodimer; disulfide-linked. The minimal functional unit is a homodimer, but the major oligomeric form in plasma membrane is a homotetramer with possibility of higher order oligomerization up to homododecamers.</text>
</comment>
<sequence>MSQSPEVIVPMADCNTNGIQNQSWSSTKPSTVAFRNICYRVKTKSGFIGCRKIVEKEILKDINGIMTPGLNAILGPTGSGKSSLLDILAARKDPRGLTGDVFINGAPQPANFKCISGYVVQDDVVMGTLTVRENFQFSAALRLPKTVKIIKELGLTKVADSKVGTQFIRGISGGERKRTNIGMELITDPAILFLDEPTTGLDASTANAVLLLLKRMCKQGKTIIFSIHQPRYSIFRLFDKLTLLAAGRLLYHGPAQNALEYFKTIGYECEPYNNPADFFLDIINGDSTAVASHNETDKGIVQKLVEKYCGSSYNQETKTELEKMSSKGETKEKTFQKITYSTSFFHQMKWVSKRMFKNLIGNPQASIAQLLVTIFLGLVVGAIFFGVTNDGKGLQNRIGAMFFMTTNQCFSSISAIELFVVEKKIFIHEYISGYYRISAYFFSKLMADLIPMRTLPSIIFTCIVYFLLGLKPTVEAFFIMMFTLMMVSYTATSMALAIATGHNVVAVANLLMTISFVFMIVSTLNRCLIKATLSNFRGSQGVKKIDNHHNHGIKAPFFGICCHNTLEDGVSIA</sequence>
<comment type="catalytic activity">
    <reaction evidence="21">
        <text>ATP + H2O + xenobioticSide 1 = ADP + phosphate + xenobioticSide 2.</text>
        <dbReference type="EC" id="7.6.2.2"/>
    </reaction>
</comment>
<evidence type="ECO:0000256" key="22">
    <source>
        <dbReference type="ARBA" id="ARBA00046614"/>
    </source>
</evidence>
<evidence type="ECO:0000256" key="1">
    <source>
        <dbReference type="ARBA" id="ARBA00004225"/>
    </source>
</evidence>
<dbReference type="CDD" id="cd03213">
    <property type="entry name" value="ABCG_EPDR"/>
    <property type="match status" value="1"/>
</dbReference>
<dbReference type="GO" id="GO:0008559">
    <property type="term" value="F:ABC-type xenobiotic transporter activity"/>
    <property type="evidence" value="ECO:0007669"/>
    <property type="project" value="UniProtKB-EC"/>
</dbReference>
<evidence type="ECO:0000256" key="36">
    <source>
        <dbReference type="ARBA" id="ARBA00052001"/>
    </source>
</evidence>
<evidence type="ECO:0000256" key="30">
    <source>
        <dbReference type="ARBA" id="ARBA00048296"/>
    </source>
</evidence>
<comment type="catalytic activity">
    <reaction evidence="36">
        <text>itaconate(in) + ATP + H2O = itaconate(out) + ADP + phosphate + H(+)</text>
        <dbReference type="Rhea" id="RHEA:82291"/>
        <dbReference type="ChEBI" id="CHEBI:15377"/>
        <dbReference type="ChEBI" id="CHEBI:15378"/>
        <dbReference type="ChEBI" id="CHEBI:17240"/>
        <dbReference type="ChEBI" id="CHEBI:30616"/>
        <dbReference type="ChEBI" id="CHEBI:43474"/>
        <dbReference type="ChEBI" id="CHEBI:456216"/>
    </reaction>
    <physiologicalReaction direction="left-to-right" evidence="36">
        <dbReference type="Rhea" id="RHEA:82292"/>
    </physiologicalReaction>
</comment>
<evidence type="ECO:0000256" key="16">
    <source>
        <dbReference type="ARBA" id="ARBA00023136"/>
    </source>
</evidence>
<keyword evidence="7" id="KW-1003">Cell membrane</keyword>
<evidence type="ECO:0000256" key="3">
    <source>
        <dbReference type="ARBA" id="ARBA00005814"/>
    </source>
</evidence>
<comment type="catalytic activity">
    <reaction evidence="23">
        <text>dehydroepiandrosterone 3-sulfate(in) + ATP + H2O = dehydroepiandrosterone 3-sulfate(out) + ADP + phosphate + H(+)</text>
        <dbReference type="Rhea" id="RHEA:61364"/>
        <dbReference type="ChEBI" id="CHEBI:15377"/>
        <dbReference type="ChEBI" id="CHEBI:15378"/>
        <dbReference type="ChEBI" id="CHEBI:30616"/>
        <dbReference type="ChEBI" id="CHEBI:43474"/>
        <dbReference type="ChEBI" id="CHEBI:57905"/>
        <dbReference type="ChEBI" id="CHEBI:456216"/>
    </reaction>
    <physiologicalReaction direction="left-to-right" evidence="23">
        <dbReference type="Rhea" id="RHEA:61365"/>
    </physiologicalReaction>
</comment>
<evidence type="ECO:0000256" key="6">
    <source>
        <dbReference type="ARBA" id="ARBA00022448"/>
    </source>
</evidence>
<feature type="transmembrane region" description="Helical" evidence="37">
    <location>
        <begin position="367"/>
        <end position="387"/>
    </location>
</feature>
<dbReference type="InterPro" id="IPR043926">
    <property type="entry name" value="ABCG_dom"/>
</dbReference>
<evidence type="ECO:0000256" key="4">
    <source>
        <dbReference type="ARBA" id="ARBA00012191"/>
    </source>
</evidence>
<evidence type="ECO:0000256" key="11">
    <source>
        <dbReference type="ARBA" id="ARBA00022840"/>
    </source>
</evidence>
<evidence type="ECO:0000313" key="40">
    <source>
        <dbReference type="Proteomes" id="UP000694559"/>
    </source>
</evidence>
<keyword evidence="14" id="KW-0445">Lipid transport</keyword>
<dbReference type="SMART" id="SM00382">
    <property type="entry name" value="AAA"/>
    <property type="match status" value="1"/>
</dbReference>
<evidence type="ECO:0000256" key="35">
    <source>
        <dbReference type="ARBA" id="ARBA00049490"/>
    </source>
</evidence>
<dbReference type="AlphaFoldDB" id="A0A8C6X6P6"/>
<dbReference type="InterPro" id="IPR027417">
    <property type="entry name" value="P-loop_NTPase"/>
</dbReference>
<dbReference type="Ensembl" id="ENSNNAT00000010296.1">
    <property type="protein sequence ID" value="ENSNNAP00000009830.1"/>
    <property type="gene ID" value="ENSNNAG00000006432.1"/>
</dbReference>
<keyword evidence="16 37" id="KW-0472">Membrane</keyword>
<name>A0A8C6X6P6_NAJNA</name>
<evidence type="ECO:0000256" key="15">
    <source>
        <dbReference type="ARBA" id="ARBA00023128"/>
    </source>
</evidence>
<comment type="catalytic activity">
    <reaction evidence="34">
        <text>indoxyl sulfate(in) + ATP + H2O = indoxyl sulfate(out) + ADP + phosphate + H(+)</text>
        <dbReference type="Rhea" id="RHEA:61332"/>
        <dbReference type="ChEBI" id="CHEBI:15377"/>
        <dbReference type="ChEBI" id="CHEBI:15378"/>
        <dbReference type="ChEBI" id="CHEBI:30616"/>
        <dbReference type="ChEBI" id="CHEBI:43474"/>
        <dbReference type="ChEBI" id="CHEBI:144643"/>
        <dbReference type="ChEBI" id="CHEBI:456216"/>
    </reaction>
    <physiologicalReaction direction="left-to-right" evidence="34">
        <dbReference type="Rhea" id="RHEA:61333"/>
    </physiologicalReaction>
</comment>
<keyword evidence="11" id="KW-0067">ATP-binding</keyword>
<evidence type="ECO:0000256" key="9">
    <source>
        <dbReference type="ARBA" id="ARBA00022692"/>
    </source>
</evidence>